<evidence type="ECO:0000313" key="1">
    <source>
        <dbReference type="EMBL" id="MFD1603973.1"/>
    </source>
</evidence>
<accession>A0ABW4HEI9</accession>
<keyword evidence="2" id="KW-1185">Reference proteome</keyword>
<dbReference type="EMBL" id="JBHUDZ010000012">
    <property type="protein sequence ID" value="MFD1603973.1"/>
    <property type="molecule type" value="Genomic_DNA"/>
</dbReference>
<reference evidence="2" key="1">
    <citation type="journal article" date="2019" name="Int. J. Syst. Evol. Microbiol.">
        <title>The Global Catalogue of Microorganisms (GCM) 10K type strain sequencing project: providing services to taxonomists for standard genome sequencing and annotation.</title>
        <authorList>
            <consortium name="The Broad Institute Genomics Platform"/>
            <consortium name="The Broad Institute Genome Sequencing Center for Infectious Disease"/>
            <person name="Wu L."/>
            <person name="Ma J."/>
        </authorList>
    </citation>
    <scope>NUCLEOTIDE SEQUENCE [LARGE SCALE GENOMIC DNA]</scope>
    <source>
        <strain evidence="2">CCUG 70865</strain>
    </source>
</reference>
<evidence type="ECO:0000313" key="2">
    <source>
        <dbReference type="Proteomes" id="UP001597138"/>
    </source>
</evidence>
<dbReference type="Proteomes" id="UP001597138">
    <property type="component" value="Unassembled WGS sequence"/>
</dbReference>
<gene>
    <name evidence="1" type="ORF">ACFSC2_14610</name>
</gene>
<comment type="caution">
    <text evidence="1">The sequence shown here is derived from an EMBL/GenBank/DDBJ whole genome shotgun (WGS) entry which is preliminary data.</text>
</comment>
<dbReference type="RefSeq" id="WP_379814682.1">
    <property type="nucleotide sequence ID" value="NZ_JBHUDZ010000012.1"/>
</dbReference>
<protein>
    <submittedName>
        <fullName evidence="1">Uncharacterized protein</fullName>
    </submittedName>
</protein>
<proteinExistence type="predicted"/>
<name>A0ABW4HEI9_9FLAO</name>
<sequence length="244" mass="28408">MENLKNTPEIILKAKSFGHVLNYKWTKKTIENIIDPLEKNDELENLLNSIGHKAAMGLTAALLEWIYWRFKGFGTCNEEIKQRIEAIWSSIENPKNTKPLVFDENLDFPALGFVNGPIWAALMNVRMIDTFYKQGSNFLQSELVGLVLLARHITPKKKYFDAWFDHVMEGLIETFPNQNLNKAVEIENSFYDFSNEPSICREFFFDAAFKYDEVKSKEALHNFISRIDCSSNLFCFDQKINKRQ</sequence>
<organism evidence="1 2">
    <name type="scientific">Flavobacterium artemisiae</name>
    <dbReference type="NCBI Taxonomy" id="2126556"/>
    <lineage>
        <taxon>Bacteria</taxon>
        <taxon>Pseudomonadati</taxon>
        <taxon>Bacteroidota</taxon>
        <taxon>Flavobacteriia</taxon>
        <taxon>Flavobacteriales</taxon>
        <taxon>Flavobacteriaceae</taxon>
        <taxon>Flavobacterium</taxon>
    </lineage>
</organism>